<accession>A0A939JC67</accession>
<dbReference type="EMBL" id="JAFLQZ010000004">
    <property type="protein sequence ID" value="MBO0358045.1"/>
    <property type="molecule type" value="Genomic_DNA"/>
</dbReference>
<sequence length="84" mass="9639">MPRLTCSQLQEVGFQPCTQPPHGWQYAGDVYVRQLPSGPVYVLCVKDSDEVEVFIGDWMNPLEYYYWPTADPQKITAVLSESRL</sequence>
<name>A0A939JC67_9BACT</name>
<evidence type="ECO:0000313" key="2">
    <source>
        <dbReference type="Proteomes" id="UP000664144"/>
    </source>
</evidence>
<proteinExistence type="predicted"/>
<dbReference type="Proteomes" id="UP000664144">
    <property type="component" value="Unassembled WGS sequence"/>
</dbReference>
<evidence type="ECO:0000313" key="1">
    <source>
        <dbReference type="EMBL" id="MBO0358045.1"/>
    </source>
</evidence>
<protein>
    <submittedName>
        <fullName evidence="1">Uncharacterized protein</fullName>
    </submittedName>
</protein>
<comment type="caution">
    <text evidence="1">The sequence shown here is derived from an EMBL/GenBank/DDBJ whole genome shotgun (WGS) entry which is preliminary data.</text>
</comment>
<organism evidence="1 2">
    <name type="scientific">Hymenobacter telluris</name>
    <dbReference type="NCBI Taxonomy" id="2816474"/>
    <lineage>
        <taxon>Bacteria</taxon>
        <taxon>Pseudomonadati</taxon>
        <taxon>Bacteroidota</taxon>
        <taxon>Cytophagia</taxon>
        <taxon>Cytophagales</taxon>
        <taxon>Hymenobacteraceae</taxon>
        <taxon>Hymenobacter</taxon>
    </lineage>
</organism>
<dbReference type="RefSeq" id="WP_206983954.1">
    <property type="nucleotide sequence ID" value="NZ_JAFLQZ010000004.1"/>
</dbReference>
<keyword evidence="2" id="KW-1185">Reference proteome</keyword>
<reference evidence="1" key="1">
    <citation type="submission" date="2021-03" db="EMBL/GenBank/DDBJ databases">
        <authorList>
            <person name="Kim M.K."/>
        </authorList>
    </citation>
    <scope>NUCLEOTIDE SEQUENCE</scope>
    <source>
        <strain evidence="1">BT186</strain>
    </source>
</reference>
<gene>
    <name evidence="1" type="ORF">J0X19_08830</name>
</gene>
<dbReference type="AlphaFoldDB" id="A0A939JC67"/>